<comment type="catalytic activity">
    <reaction evidence="9 10">
        <text>5,6-dimethylbenzimidazole + nicotinate beta-D-ribonucleotide = alpha-ribazole 5'-phosphate + nicotinate + H(+)</text>
        <dbReference type="Rhea" id="RHEA:11196"/>
        <dbReference type="ChEBI" id="CHEBI:15378"/>
        <dbReference type="ChEBI" id="CHEBI:15890"/>
        <dbReference type="ChEBI" id="CHEBI:32544"/>
        <dbReference type="ChEBI" id="CHEBI:57502"/>
        <dbReference type="ChEBI" id="CHEBI:57918"/>
        <dbReference type="EC" id="2.4.2.21"/>
    </reaction>
</comment>
<keyword evidence="6 10" id="KW-0328">Glycosyltransferase</keyword>
<accession>A0A372ENU2</accession>
<keyword evidence="12" id="KW-1185">Reference proteome</keyword>
<organism evidence="11 12">
    <name type="scientific">Hydrogenophaga borbori</name>
    <dbReference type="NCBI Taxonomy" id="2294117"/>
    <lineage>
        <taxon>Bacteria</taxon>
        <taxon>Pseudomonadati</taxon>
        <taxon>Pseudomonadota</taxon>
        <taxon>Betaproteobacteria</taxon>
        <taxon>Burkholderiales</taxon>
        <taxon>Comamonadaceae</taxon>
        <taxon>Hydrogenophaga</taxon>
    </lineage>
</organism>
<evidence type="ECO:0000256" key="5">
    <source>
        <dbReference type="ARBA" id="ARBA00022573"/>
    </source>
</evidence>
<evidence type="ECO:0000256" key="3">
    <source>
        <dbReference type="ARBA" id="ARBA00011991"/>
    </source>
</evidence>
<evidence type="ECO:0000256" key="9">
    <source>
        <dbReference type="ARBA" id="ARBA00047340"/>
    </source>
</evidence>
<dbReference type="UniPathway" id="UPA00061">
    <property type="reaction ID" value="UER00516"/>
</dbReference>
<dbReference type="EMBL" id="QVLS01000002">
    <property type="protein sequence ID" value="RFP81309.1"/>
    <property type="molecule type" value="Genomic_DNA"/>
</dbReference>
<dbReference type="Gene3D" id="1.10.1610.10">
    <property type="match status" value="1"/>
</dbReference>
<comment type="pathway">
    <text evidence="1 10">Nucleoside biosynthesis; alpha-ribazole biosynthesis; alpha-ribazole from 5,6-dimethylbenzimidazole: step 1/2.</text>
</comment>
<sequence length="375" mass="38453">MPHTTPSPFRVPEIADLHDAALAAALQAAIDGKTKPLGSLGRIEWLAQRVGAVLGTATPELREPQMLVCAADHGLAARGVSAYPSEVTHQMVRNFVAGGAAVSVLARQHGIALTVVDCGVREAVPEQPGLLSRRLGPGTQDALEGPAMSAEQCEQALAHGADVVRGLPGNALLLGEMGIGNTSAASLLLARLGGFEVSDVTGAGTGLDADAVLRKIGVLRAVLQRHAQAREPLAALAAFGGFEIATLAGAALQAAAERRVILVDGFIASSAVLVASKLRPHLLQRCVFAHRSGERGHALMLAHLRADPLLDLGLRLGEGSGAALAWPLLQSACALLNQMASFASAGVSQSAIDAAPTARAEPELTAADASRKPAR</sequence>
<protein>
    <recommendedName>
        <fullName evidence="4 10">Nicotinate-nucleotide--dimethylbenzimidazole phosphoribosyltransferase</fullName>
        <shortName evidence="10">NN:DBI PRT</shortName>
        <ecNumber evidence="3 10">2.4.2.21</ecNumber>
    </recommendedName>
    <alternativeName>
        <fullName evidence="8 10">N(1)-alpha-phosphoribosyltransferase</fullName>
    </alternativeName>
</protein>
<dbReference type="InterPro" id="IPR003200">
    <property type="entry name" value="Nict_dMeBzImd_PRibTrfase"/>
</dbReference>
<evidence type="ECO:0000256" key="6">
    <source>
        <dbReference type="ARBA" id="ARBA00022676"/>
    </source>
</evidence>
<evidence type="ECO:0000313" key="12">
    <source>
        <dbReference type="Proteomes" id="UP000261931"/>
    </source>
</evidence>
<evidence type="ECO:0000256" key="2">
    <source>
        <dbReference type="ARBA" id="ARBA00007110"/>
    </source>
</evidence>
<reference evidence="11 12" key="1">
    <citation type="submission" date="2018-08" db="EMBL/GenBank/DDBJ databases">
        <title>Hydrogenophaga sp. LA-38 isolated from sludge.</title>
        <authorList>
            <person name="Im W.-T."/>
        </authorList>
    </citation>
    <scope>NUCLEOTIDE SEQUENCE [LARGE SCALE GENOMIC DNA]</scope>
    <source>
        <strain evidence="11 12">LA-38</strain>
    </source>
</reference>
<dbReference type="PANTHER" id="PTHR43463:SF1">
    <property type="entry name" value="NICOTINATE-NUCLEOTIDE--DIMETHYLBENZIMIDAZOLE PHOSPHORIBOSYLTRANSFERASE"/>
    <property type="match status" value="1"/>
</dbReference>
<evidence type="ECO:0000256" key="1">
    <source>
        <dbReference type="ARBA" id="ARBA00005049"/>
    </source>
</evidence>
<dbReference type="EC" id="2.4.2.21" evidence="3 10"/>
<dbReference type="Gene3D" id="3.40.50.10210">
    <property type="match status" value="1"/>
</dbReference>
<dbReference type="GO" id="GO:0008939">
    <property type="term" value="F:nicotinate-nucleotide-dimethylbenzimidazole phosphoribosyltransferase activity"/>
    <property type="evidence" value="ECO:0007669"/>
    <property type="project" value="UniProtKB-UniRule"/>
</dbReference>
<name>A0A372ENU2_9BURK</name>
<comment type="function">
    <text evidence="10">Catalyzes the synthesis of alpha-ribazole-5'-phosphate from nicotinate mononucleotide (NAMN) and 5,6-dimethylbenzimidazole (DMB).</text>
</comment>
<feature type="active site" description="Proton acceptor" evidence="10">
    <location>
        <position position="318"/>
    </location>
</feature>
<evidence type="ECO:0000313" key="11">
    <source>
        <dbReference type="EMBL" id="RFP81309.1"/>
    </source>
</evidence>
<comment type="similarity">
    <text evidence="2 10">Belongs to the CobT family.</text>
</comment>
<keyword evidence="5 10" id="KW-0169">Cobalamin biosynthesis</keyword>
<dbReference type="InterPro" id="IPR017846">
    <property type="entry name" value="Nict_dMeBzImd_PRibTrfase_bact"/>
</dbReference>
<dbReference type="SUPFAM" id="SSF52733">
    <property type="entry name" value="Nicotinate mononucleotide:5,6-dimethylbenzimidazole phosphoribosyltransferase (CobT)"/>
    <property type="match status" value="1"/>
</dbReference>
<dbReference type="CDD" id="cd02439">
    <property type="entry name" value="DMB-PRT_CobT"/>
    <property type="match status" value="1"/>
</dbReference>
<dbReference type="Proteomes" id="UP000261931">
    <property type="component" value="Unassembled WGS sequence"/>
</dbReference>
<gene>
    <name evidence="10 11" type="primary">cobT</name>
    <name evidence="11" type="ORF">DY262_05430</name>
</gene>
<dbReference type="AlphaFoldDB" id="A0A372ENU2"/>
<evidence type="ECO:0000256" key="4">
    <source>
        <dbReference type="ARBA" id="ARBA00015486"/>
    </source>
</evidence>
<dbReference type="Pfam" id="PF02277">
    <property type="entry name" value="DBI_PRT"/>
    <property type="match status" value="1"/>
</dbReference>
<evidence type="ECO:0000256" key="8">
    <source>
        <dbReference type="ARBA" id="ARBA00030686"/>
    </source>
</evidence>
<dbReference type="FunFam" id="3.40.50.10210:FF:000001">
    <property type="entry name" value="Nicotinate-nucleotide--dimethylbenzimidazole phosphoribosyltransferase"/>
    <property type="match status" value="1"/>
</dbReference>
<dbReference type="HAMAP" id="MF_00230">
    <property type="entry name" value="CobT"/>
    <property type="match status" value="1"/>
</dbReference>
<comment type="caution">
    <text evidence="11">The sequence shown here is derived from an EMBL/GenBank/DDBJ whole genome shotgun (WGS) entry which is preliminary data.</text>
</comment>
<dbReference type="InterPro" id="IPR023195">
    <property type="entry name" value="Nict_dMeBzImd_PRibTrfase_N"/>
</dbReference>
<dbReference type="NCBIfam" id="NF000996">
    <property type="entry name" value="PRK00105.1"/>
    <property type="match status" value="1"/>
</dbReference>
<dbReference type="RefSeq" id="WP_116958020.1">
    <property type="nucleotide sequence ID" value="NZ_QVLS01000002.1"/>
</dbReference>
<evidence type="ECO:0000256" key="7">
    <source>
        <dbReference type="ARBA" id="ARBA00022679"/>
    </source>
</evidence>
<evidence type="ECO:0000256" key="10">
    <source>
        <dbReference type="HAMAP-Rule" id="MF_00230"/>
    </source>
</evidence>
<dbReference type="InterPro" id="IPR036087">
    <property type="entry name" value="Nict_dMeBzImd_PRibTrfase_sf"/>
</dbReference>
<keyword evidence="7 10" id="KW-0808">Transferase</keyword>
<dbReference type="NCBIfam" id="TIGR03160">
    <property type="entry name" value="cobT_DBIPRT"/>
    <property type="match status" value="1"/>
</dbReference>
<proteinExistence type="inferred from homology"/>
<dbReference type="GO" id="GO:0009236">
    <property type="term" value="P:cobalamin biosynthetic process"/>
    <property type="evidence" value="ECO:0007669"/>
    <property type="project" value="UniProtKB-UniRule"/>
</dbReference>
<dbReference type="PANTHER" id="PTHR43463">
    <property type="entry name" value="NICOTINATE-NUCLEOTIDE--DIMETHYLBENZIMIDAZOLE PHOSPHORIBOSYLTRANSFERASE"/>
    <property type="match status" value="1"/>
</dbReference>